<accession>A0ABD1IBZ3</accession>
<evidence type="ECO:0000313" key="3">
    <source>
        <dbReference type="EMBL" id="KAL1565224.1"/>
    </source>
</evidence>
<dbReference type="EMBL" id="JBEAFC010000003">
    <property type="protein sequence ID" value="KAL1565224.1"/>
    <property type="molecule type" value="Genomic_DNA"/>
</dbReference>
<evidence type="ECO:0008006" key="5">
    <source>
        <dbReference type="Google" id="ProtNLM"/>
    </source>
</evidence>
<sequence>MGGMEPDSYSCDELLRGFCEADRIDKAYVVLVNKMEVKRYADVVSYNTIITALCRSGVTRKAYKLFEEMEFNVVPLMKSQLQSFWDWVVKGARYLLRWVWTGDHILLCSDAGDICLHPYS</sequence>
<organism evidence="3 4">
    <name type="scientific">Salvia divinorum</name>
    <name type="common">Maria pastora</name>
    <name type="synonym">Diviner's sage</name>
    <dbReference type="NCBI Taxonomy" id="28513"/>
    <lineage>
        <taxon>Eukaryota</taxon>
        <taxon>Viridiplantae</taxon>
        <taxon>Streptophyta</taxon>
        <taxon>Embryophyta</taxon>
        <taxon>Tracheophyta</taxon>
        <taxon>Spermatophyta</taxon>
        <taxon>Magnoliopsida</taxon>
        <taxon>eudicotyledons</taxon>
        <taxon>Gunneridae</taxon>
        <taxon>Pentapetalae</taxon>
        <taxon>asterids</taxon>
        <taxon>lamiids</taxon>
        <taxon>Lamiales</taxon>
        <taxon>Lamiaceae</taxon>
        <taxon>Nepetoideae</taxon>
        <taxon>Mentheae</taxon>
        <taxon>Salviinae</taxon>
        <taxon>Salvia</taxon>
        <taxon>Salvia subgen. Calosphace</taxon>
    </lineage>
</organism>
<dbReference type="PANTHER" id="PTHR47932:SF10">
    <property type="entry name" value="OS07G0179000 PROTEIN"/>
    <property type="match status" value="1"/>
</dbReference>
<dbReference type="PANTHER" id="PTHR47932">
    <property type="entry name" value="ATPASE EXPRESSION PROTEIN 3"/>
    <property type="match status" value="1"/>
</dbReference>
<proteinExistence type="predicted"/>
<evidence type="ECO:0000313" key="4">
    <source>
        <dbReference type="Proteomes" id="UP001567538"/>
    </source>
</evidence>
<dbReference type="NCBIfam" id="TIGR00756">
    <property type="entry name" value="PPR"/>
    <property type="match status" value="1"/>
</dbReference>
<name>A0ABD1IBZ3_SALDI</name>
<comment type="caution">
    <text evidence="3">The sequence shown here is derived from an EMBL/GenBank/DDBJ whole genome shotgun (WGS) entry which is preliminary data.</text>
</comment>
<keyword evidence="1" id="KW-0677">Repeat</keyword>
<dbReference type="Proteomes" id="UP001567538">
    <property type="component" value="Unassembled WGS sequence"/>
</dbReference>
<dbReference type="PROSITE" id="PS51375">
    <property type="entry name" value="PPR"/>
    <property type="match status" value="1"/>
</dbReference>
<evidence type="ECO:0000256" key="1">
    <source>
        <dbReference type="ARBA" id="ARBA00022737"/>
    </source>
</evidence>
<gene>
    <name evidence="3" type="ORF">AAHA92_07467</name>
</gene>
<feature type="repeat" description="PPR" evidence="2">
    <location>
        <begin position="42"/>
        <end position="76"/>
    </location>
</feature>
<keyword evidence="4" id="KW-1185">Reference proteome</keyword>
<dbReference type="InterPro" id="IPR011990">
    <property type="entry name" value="TPR-like_helical_dom_sf"/>
</dbReference>
<dbReference type="Pfam" id="PF12854">
    <property type="entry name" value="PPR_1"/>
    <property type="match status" value="1"/>
</dbReference>
<dbReference type="InterPro" id="IPR002885">
    <property type="entry name" value="PPR_rpt"/>
</dbReference>
<reference evidence="3 4" key="1">
    <citation type="submission" date="2024-06" db="EMBL/GenBank/DDBJ databases">
        <title>A chromosome level genome sequence of Diviner's sage (Salvia divinorum).</title>
        <authorList>
            <person name="Ford S.A."/>
            <person name="Ro D.-K."/>
            <person name="Ness R.W."/>
            <person name="Phillips M.A."/>
        </authorList>
    </citation>
    <scope>NUCLEOTIDE SEQUENCE [LARGE SCALE GENOMIC DNA]</scope>
    <source>
        <strain evidence="3">SAF-2024a</strain>
        <tissue evidence="3">Leaf</tissue>
    </source>
</reference>
<dbReference type="Gene3D" id="1.25.40.10">
    <property type="entry name" value="Tetratricopeptide repeat domain"/>
    <property type="match status" value="1"/>
</dbReference>
<dbReference type="AlphaFoldDB" id="A0ABD1IBZ3"/>
<evidence type="ECO:0000256" key="2">
    <source>
        <dbReference type="PROSITE-ProRule" id="PRU00708"/>
    </source>
</evidence>
<protein>
    <recommendedName>
        <fullName evidence="5">Pentatricopeptide repeat-containing protein</fullName>
    </recommendedName>
</protein>